<proteinExistence type="predicted"/>
<dbReference type="RefSeq" id="WP_136434810.1">
    <property type="nucleotide sequence ID" value="NZ_SSTJ01000009.1"/>
</dbReference>
<gene>
    <name evidence="1" type="ORF">E5986_07820</name>
</gene>
<evidence type="ECO:0000313" key="1">
    <source>
        <dbReference type="EMBL" id="THG36965.1"/>
    </source>
</evidence>
<dbReference type="Proteomes" id="UP000308978">
    <property type="component" value="Unassembled WGS sequence"/>
</dbReference>
<accession>A0A4S4G366</accession>
<protein>
    <submittedName>
        <fullName evidence="1">Uncharacterized protein</fullName>
    </submittedName>
</protein>
<comment type="caution">
    <text evidence="1">The sequence shown here is derived from an EMBL/GenBank/DDBJ whole genome shotgun (WGS) entry which is preliminary data.</text>
</comment>
<reference evidence="1 2" key="1">
    <citation type="submission" date="2019-04" db="EMBL/GenBank/DDBJ databases">
        <title>Microbes associate with the intestines of laboratory mice.</title>
        <authorList>
            <person name="Navarre W."/>
            <person name="Wong E."/>
            <person name="Huang K.C."/>
            <person name="Tropini C."/>
            <person name="Ng K."/>
            <person name="Yu B."/>
        </authorList>
    </citation>
    <scope>NUCLEOTIDE SEQUENCE [LARGE SCALE GENOMIC DNA]</scope>
    <source>
        <strain evidence="1 2">NM80_B27</strain>
    </source>
</reference>
<dbReference type="AlphaFoldDB" id="A0A4S4G366"/>
<name>A0A4S4G366_9ACTN</name>
<evidence type="ECO:0000313" key="2">
    <source>
        <dbReference type="Proteomes" id="UP000308978"/>
    </source>
</evidence>
<dbReference type="EMBL" id="SSTJ01000009">
    <property type="protein sequence ID" value="THG36965.1"/>
    <property type="molecule type" value="Genomic_DNA"/>
</dbReference>
<sequence length="246" mass="26056">MNENTTIDEAQARAAEAVAADVARPAETAEEVVHTYGEVRTAVTANRANTLALLGCLREVLEARPFREAEAAVEGSRAMALTMQNPHALYAILLKCGAVESIPVPEDDTAIAEAPVDDAAAADAEAAGVHAETGDLPDQPTDYLLAITDLGREALDEFEPAKRFGELLAGEPEGYRSAYDTVLACCEEGASKAAIEAALAGHPALAFPKQVYPGYFISKLETVDGISWDGVWRTTEAGQRMRALLA</sequence>
<organism evidence="1 2">
    <name type="scientific">Adlercreutzia caecimuris</name>
    <dbReference type="NCBI Taxonomy" id="671266"/>
    <lineage>
        <taxon>Bacteria</taxon>
        <taxon>Bacillati</taxon>
        <taxon>Actinomycetota</taxon>
        <taxon>Coriobacteriia</taxon>
        <taxon>Eggerthellales</taxon>
        <taxon>Eggerthellaceae</taxon>
        <taxon>Adlercreutzia</taxon>
    </lineage>
</organism>